<dbReference type="Proteomes" id="UP000007305">
    <property type="component" value="Chromosome 2"/>
</dbReference>
<feature type="compositionally biased region" description="Basic and acidic residues" evidence="1">
    <location>
        <begin position="50"/>
        <end position="61"/>
    </location>
</feature>
<keyword evidence="2" id="KW-1133">Transmembrane helix</keyword>
<dbReference type="eggNOG" id="ENOG502S7F8">
    <property type="taxonomic scope" value="Eukaryota"/>
</dbReference>
<dbReference type="OrthoDB" id="780445at2759"/>
<name>A0A1D6EZ65_MAIZE</name>
<keyword evidence="2" id="KW-0472">Membrane</keyword>
<feature type="region of interest" description="Disordered" evidence="1">
    <location>
        <begin position="73"/>
        <end position="96"/>
    </location>
</feature>
<evidence type="ECO:0000313" key="5">
    <source>
        <dbReference type="Proteomes" id="UP000007305"/>
    </source>
</evidence>
<dbReference type="RefSeq" id="NP_001145073.2">
    <property type="nucleotide sequence ID" value="NM_001151601.2"/>
</dbReference>
<dbReference type="SMR" id="A0A1D6EZ65"/>
<dbReference type="PaxDb" id="4577-GRMZM2G099285_P01"/>
<dbReference type="EnsemblPlants" id="Zm00001eb107210_T001">
    <property type="protein sequence ID" value="Zm00001eb107210_P001"/>
    <property type="gene ID" value="Zm00001eb107210"/>
</dbReference>
<evidence type="ECO:0000256" key="1">
    <source>
        <dbReference type="SAM" id="MobiDB-lite"/>
    </source>
</evidence>
<keyword evidence="2" id="KW-0812">Transmembrane</keyword>
<evidence type="ECO:0000313" key="3">
    <source>
        <dbReference type="EMBL" id="ONM24571.1"/>
    </source>
</evidence>
<dbReference type="Gramene" id="Zm00001eb107210_T001">
    <property type="protein sequence ID" value="Zm00001eb107210_P001"/>
    <property type="gene ID" value="Zm00001eb107210"/>
</dbReference>
<evidence type="ECO:0007829" key="6">
    <source>
        <dbReference type="PeptideAtlas" id="A0A1D6EZ65"/>
    </source>
</evidence>
<protein>
    <submittedName>
        <fullName evidence="3 4">Uncharacterized protein</fullName>
    </submittedName>
</protein>
<dbReference type="AlphaFoldDB" id="A0A1D6EZ65"/>
<organism evidence="3">
    <name type="scientific">Zea mays</name>
    <name type="common">Maize</name>
    <dbReference type="NCBI Taxonomy" id="4577"/>
    <lineage>
        <taxon>Eukaryota</taxon>
        <taxon>Viridiplantae</taxon>
        <taxon>Streptophyta</taxon>
        <taxon>Embryophyta</taxon>
        <taxon>Tracheophyta</taxon>
        <taxon>Spermatophyta</taxon>
        <taxon>Magnoliopsida</taxon>
        <taxon>Liliopsida</taxon>
        <taxon>Poales</taxon>
        <taxon>Poaceae</taxon>
        <taxon>PACMAD clade</taxon>
        <taxon>Panicoideae</taxon>
        <taxon>Andropogonodae</taxon>
        <taxon>Andropogoneae</taxon>
        <taxon>Tripsacinae</taxon>
        <taxon>Zea</taxon>
    </lineage>
</organism>
<dbReference type="PANTHER" id="PTHR37716">
    <property type="entry name" value="OS07G0568900 PROTEIN"/>
    <property type="match status" value="1"/>
</dbReference>
<evidence type="ECO:0000256" key="2">
    <source>
        <dbReference type="SAM" id="Phobius"/>
    </source>
</evidence>
<evidence type="ECO:0000313" key="4">
    <source>
        <dbReference type="EnsemblPlants" id="Zm00001eb107210_P001"/>
    </source>
</evidence>
<reference evidence="4" key="2">
    <citation type="submission" date="2019-07" db="EMBL/GenBank/DDBJ databases">
        <authorList>
            <person name="Seetharam A."/>
            <person name="Woodhouse M."/>
            <person name="Cannon E."/>
        </authorList>
    </citation>
    <scope>NUCLEOTIDE SEQUENCE [LARGE SCALE GENOMIC DNA]</scope>
    <source>
        <strain evidence="4">cv. B73</strain>
    </source>
</reference>
<proteinExistence type="evidence at protein level"/>
<dbReference type="EMBL" id="CM007648">
    <property type="protein sequence ID" value="ONM24571.1"/>
    <property type="molecule type" value="Genomic_DNA"/>
</dbReference>
<feature type="transmembrane region" description="Helical" evidence="2">
    <location>
        <begin position="115"/>
        <end position="138"/>
    </location>
</feature>
<feature type="compositionally biased region" description="Pro residues" evidence="1">
    <location>
        <begin position="80"/>
        <end position="90"/>
    </location>
</feature>
<keyword evidence="6" id="KW-1267">Proteomics identification</keyword>
<keyword evidence="5" id="KW-1185">Reference proteome</keyword>
<dbReference type="OMA" id="TNVMFNL"/>
<gene>
    <name evidence="4" type="primary">LOC100278273</name>
    <name evidence="3" type="ORF">ZEAMMB73_Zm00001d006624</name>
</gene>
<feature type="region of interest" description="Disordered" evidence="1">
    <location>
        <begin position="40"/>
        <end position="61"/>
    </location>
</feature>
<sequence>MQVAVRPLAPSAVGGGGAFSAGLVRSVREWRGRTHRRVISFSSAGQGGEEAARRETPEETRKRLEELDALLEGLVEPKMRPPTPPPPPDPYLDRATMITGRGSSADELPEFSPTYVAFSTLGLVILTIFTNVMFNLYIKPSVDGVDPPPERIQRTALVNPADRPSE</sequence>
<dbReference type="ExpressionAtlas" id="A0A1D6EZ65">
    <property type="expression patterns" value="baseline and differential"/>
</dbReference>
<accession>A0A1D6EZ65</accession>
<reference evidence="4" key="3">
    <citation type="submission" date="2021-05" db="UniProtKB">
        <authorList>
            <consortium name="EnsemblPlants"/>
        </authorList>
    </citation>
    <scope>IDENTIFICATION</scope>
    <source>
        <strain evidence="4">cv. B73</strain>
    </source>
</reference>
<reference evidence="3 5" key="1">
    <citation type="submission" date="2015-12" db="EMBL/GenBank/DDBJ databases">
        <title>Update maize B73 reference genome by single molecule sequencing technologies.</title>
        <authorList>
            <consortium name="Maize Genome Sequencing Project"/>
            <person name="Ware D."/>
        </authorList>
    </citation>
    <scope>NUCLEOTIDE SEQUENCE [LARGE SCALE GENOMIC DNA]</scope>
    <source>
        <strain evidence="5">cv. B73</strain>
        <tissue evidence="3">Seedling</tissue>
    </source>
</reference>
<dbReference type="PANTHER" id="PTHR37716:SF1">
    <property type="entry name" value="OS07G0568900 PROTEIN"/>
    <property type="match status" value="1"/>
</dbReference>
<dbReference type="GeneID" id="100278273"/>